<gene>
    <name evidence="3" type="ORF">VOLCADRAFT_120630</name>
</gene>
<feature type="region of interest" description="Disordered" evidence="2">
    <location>
        <begin position="395"/>
        <end position="447"/>
    </location>
</feature>
<dbReference type="OrthoDB" id="10257471at2759"/>
<comment type="subcellular location">
    <subcellularLocation>
        <location evidence="1">Cytoplasm</location>
        <location evidence="1">Cytoskeleton</location>
        <location evidence="1">Cilium axoneme</location>
    </subcellularLocation>
</comment>
<feature type="compositionally biased region" description="Low complexity" evidence="2">
    <location>
        <begin position="554"/>
        <end position="574"/>
    </location>
</feature>
<accession>D8TQ20</accession>
<dbReference type="KEGG" id="vcn:VOLCADRAFT_120630"/>
<name>D8TQ20_VOLCA</name>
<dbReference type="SUPFAM" id="SSF55811">
    <property type="entry name" value="Nudix"/>
    <property type="match status" value="1"/>
</dbReference>
<dbReference type="Gene3D" id="3.80.10.10">
    <property type="entry name" value="Ribonuclease Inhibitor"/>
    <property type="match status" value="1"/>
</dbReference>
<evidence type="ECO:0000313" key="4">
    <source>
        <dbReference type="Proteomes" id="UP000001058"/>
    </source>
</evidence>
<dbReference type="eggNOG" id="ENOG502QTW3">
    <property type="taxonomic scope" value="Eukaryota"/>
</dbReference>
<dbReference type="GeneID" id="9624752"/>
<dbReference type="EMBL" id="GL378331">
    <property type="protein sequence ID" value="EFJ50326.1"/>
    <property type="molecule type" value="Genomic_DNA"/>
</dbReference>
<dbReference type="InterPro" id="IPR015797">
    <property type="entry name" value="NUDIX_hydrolase-like_dom_sf"/>
</dbReference>
<feature type="compositionally biased region" description="Acidic residues" evidence="2">
    <location>
        <begin position="91"/>
        <end position="100"/>
    </location>
</feature>
<dbReference type="Gene3D" id="3.90.79.10">
    <property type="entry name" value="Nucleoside Triphosphate Pyrophosphohydrolase"/>
    <property type="match status" value="1"/>
</dbReference>
<dbReference type="SUPFAM" id="SSF52047">
    <property type="entry name" value="RNI-like"/>
    <property type="match status" value="1"/>
</dbReference>
<feature type="compositionally biased region" description="Pro residues" evidence="2">
    <location>
        <begin position="78"/>
        <end position="87"/>
    </location>
</feature>
<dbReference type="Proteomes" id="UP000001058">
    <property type="component" value="Unassembled WGS sequence"/>
</dbReference>
<reference evidence="3 4" key="1">
    <citation type="journal article" date="2010" name="Science">
        <title>Genomic analysis of organismal complexity in the multicellular green alga Volvox carteri.</title>
        <authorList>
            <person name="Prochnik S.E."/>
            <person name="Umen J."/>
            <person name="Nedelcu A.M."/>
            <person name="Hallmann A."/>
            <person name="Miller S.M."/>
            <person name="Nishii I."/>
            <person name="Ferris P."/>
            <person name="Kuo A."/>
            <person name="Mitros T."/>
            <person name="Fritz-Laylin L.K."/>
            <person name="Hellsten U."/>
            <person name="Chapman J."/>
            <person name="Simakov O."/>
            <person name="Rensing S.A."/>
            <person name="Terry A."/>
            <person name="Pangilinan J."/>
            <person name="Kapitonov V."/>
            <person name="Jurka J."/>
            <person name="Salamov A."/>
            <person name="Shapiro H."/>
            <person name="Schmutz J."/>
            <person name="Grimwood J."/>
            <person name="Lindquist E."/>
            <person name="Lucas S."/>
            <person name="Grigoriev I.V."/>
            <person name="Schmitt R."/>
            <person name="Kirk D."/>
            <person name="Rokhsar D.S."/>
        </authorList>
    </citation>
    <scope>NUCLEOTIDE SEQUENCE [LARGE SCALE GENOMIC DNA]</scope>
    <source>
        <strain evidence="4">f. Nagariensis / Eve</strain>
    </source>
</reference>
<feature type="compositionally biased region" description="Basic residues" evidence="2">
    <location>
        <begin position="644"/>
        <end position="663"/>
    </location>
</feature>
<feature type="compositionally biased region" description="Low complexity" evidence="2">
    <location>
        <begin position="409"/>
        <end position="436"/>
    </location>
</feature>
<keyword evidence="4" id="KW-1185">Reference proteome</keyword>
<feature type="region of interest" description="Disordered" evidence="2">
    <location>
        <begin position="597"/>
        <end position="677"/>
    </location>
</feature>
<protein>
    <submittedName>
        <fullName evidence="3">Uncharacterized protein</fullName>
    </submittedName>
</protein>
<dbReference type="AlphaFoldDB" id="D8TQ20"/>
<dbReference type="GO" id="GO:0005930">
    <property type="term" value="C:axoneme"/>
    <property type="evidence" value="ECO:0007669"/>
    <property type="project" value="UniProtKB-SubCell"/>
</dbReference>
<organism evidence="4">
    <name type="scientific">Volvox carteri f. nagariensis</name>
    <dbReference type="NCBI Taxonomy" id="3068"/>
    <lineage>
        <taxon>Eukaryota</taxon>
        <taxon>Viridiplantae</taxon>
        <taxon>Chlorophyta</taxon>
        <taxon>core chlorophytes</taxon>
        <taxon>Chlorophyceae</taxon>
        <taxon>CS clade</taxon>
        <taxon>Chlamydomonadales</taxon>
        <taxon>Volvocaceae</taxon>
        <taxon>Volvox</taxon>
    </lineage>
</organism>
<sequence length="765" mass="81538">MREAREELGEIPTEMDVLGSILTRRGKSLQKHYTVFVASIPGATRASYQPTLNPEHTEWRWLDLRHAAVLAAAPGAPPHIPIGPGFPPGDHDDDDHDDEAAAAAAGPPPGDMVLHPVVRVLFGGAHVAALRRMLQPVGGSSHVDHATESQRLSSSRQTEAILATCAPKLLPDVLASAAGATLPQTGRIPTLRALVLGFLGRHVDSLVAQLGPHLAALPADVKACLLCVARRRGVLSNRVLLSLADEFWTLLDLGGAHRVTERALRQALLRCRHLRALSLSGLSCPSPALLRNLPDLCPSLEVLVVGDCKPQEEALLQVLPDLLPHVRVREQAQDAVHDSWEDVAVSSGGGAPLPGPGVPCGLQRLKLLVWPNPPSLVRHVVRSVNPRVVVAESLPWPHEQDGSGGSGGCSSETRSSVIGPRLSSLSSASPSPSLAAGHAKASQRTCSVGAWRRPDTAHVAVPGSAESSTSRSIAVPGSARSGYIVVHRSIGPCTGSQNSGIQVIRVRRPSQGRGAAEPSSAATAASAATMQPPPSKESGAGSVGRYTAPHKRQQQQQQQQPERQEQQQLPQAAAAAEASATAAVAATAATGLPAAGAAVAAERSPPHHLQPAVHRQNYHQSQQQSQQYPDHHFQHTTSTTTQHRLGHPHQHLHHQHQHHHHRQKGEAAEEEEELRAVGGPPLQLDDCLAALVAWEAWEGLGPGAGGEQQRQEEEEVHIAEKFRRAYEEQDARLRAKAVREAAAAERYELRSSGAARALAQWLDQE</sequence>
<dbReference type="RefSeq" id="XP_002948451.1">
    <property type="nucleotide sequence ID" value="XM_002948405.1"/>
</dbReference>
<evidence type="ECO:0000256" key="1">
    <source>
        <dbReference type="ARBA" id="ARBA00004430"/>
    </source>
</evidence>
<evidence type="ECO:0000256" key="2">
    <source>
        <dbReference type="SAM" id="MobiDB-lite"/>
    </source>
</evidence>
<feature type="region of interest" description="Disordered" evidence="2">
    <location>
        <begin position="508"/>
        <end position="574"/>
    </location>
</feature>
<proteinExistence type="predicted"/>
<feature type="compositionally biased region" description="Low complexity" evidence="2">
    <location>
        <begin position="515"/>
        <end position="530"/>
    </location>
</feature>
<evidence type="ECO:0000313" key="3">
    <source>
        <dbReference type="EMBL" id="EFJ50326.1"/>
    </source>
</evidence>
<dbReference type="InterPro" id="IPR032675">
    <property type="entry name" value="LRR_dom_sf"/>
</dbReference>
<dbReference type="InParanoid" id="D8TQ20"/>
<feature type="region of interest" description="Disordered" evidence="2">
    <location>
        <begin position="78"/>
        <end position="109"/>
    </location>
</feature>